<accession>A0A3R7EX29</accession>
<dbReference type="AlphaFoldDB" id="A0A3R7EX29"/>
<dbReference type="GO" id="GO:0003677">
    <property type="term" value="F:DNA binding"/>
    <property type="evidence" value="ECO:0007669"/>
    <property type="project" value="UniProtKB-KW"/>
</dbReference>
<dbReference type="InterPro" id="IPR009351">
    <property type="entry name" value="AlkZ-like"/>
</dbReference>
<evidence type="ECO:0000313" key="1">
    <source>
        <dbReference type="EMBL" id="RKM97950.1"/>
    </source>
</evidence>
<sequence>MTTTTPAVLDHRALNRAYLARQMLLSRHRTSASAAIESLVGLQSQQPVPPYYGLWTRLADFRPEELSRLISERAVTRIVVMRGTVHLVTADDALALRPWVQPCLDRGMRSAWGKDLAGIELSALAGAARELLGARHLSTTELGGLLGERWPGHSPSLLVNAARVLLPLVQVPPRGLWGRSARTTYATAESWLGRPLVPEPPAGELVVRYLAAFGPATVKDVQAWSGLTRLRETVARLRPRLAVFRDTAGRELFDLPEAPRPGPDTPAPVRYLAPYDNAILSHADRTRIIDDAGRRAIATKNAVIPGTVLVDGFVRGAWRIDERRGTATLTVQPFTPLTARQRDELAEEGERLLAFGAETAGERLIRFAEPLGG</sequence>
<dbReference type="RefSeq" id="WP_043461780.1">
    <property type="nucleotide sequence ID" value="NZ_CP134822.1"/>
</dbReference>
<dbReference type="EMBL" id="JNAD02000002">
    <property type="protein sequence ID" value="RKM97950.1"/>
    <property type="molecule type" value="Genomic_DNA"/>
</dbReference>
<comment type="caution">
    <text evidence="1">The sequence shown here is derived from an EMBL/GenBank/DDBJ whole genome shotgun (WGS) entry which is preliminary data.</text>
</comment>
<keyword evidence="1" id="KW-0238">DNA-binding</keyword>
<dbReference type="PANTHER" id="PTHR38479">
    <property type="entry name" value="LMO0824 PROTEIN"/>
    <property type="match status" value="1"/>
</dbReference>
<gene>
    <name evidence="1" type="ORF">SFRA_005260</name>
</gene>
<organism evidence="1 2">
    <name type="scientific">Streptomyces xinghaiensis</name>
    <dbReference type="NCBI Taxonomy" id="1038928"/>
    <lineage>
        <taxon>Bacteria</taxon>
        <taxon>Bacillati</taxon>
        <taxon>Actinomycetota</taxon>
        <taxon>Actinomycetes</taxon>
        <taxon>Kitasatosporales</taxon>
        <taxon>Streptomycetaceae</taxon>
        <taxon>Streptomyces</taxon>
    </lineage>
</organism>
<evidence type="ECO:0000313" key="2">
    <source>
        <dbReference type="Proteomes" id="UP000028058"/>
    </source>
</evidence>
<keyword evidence="2" id="KW-1185">Reference proteome</keyword>
<protein>
    <submittedName>
        <fullName evidence="1">Winged helix DNA-binding domain-containing protein</fullName>
    </submittedName>
</protein>
<dbReference type="Proteomes" id="UP000028058">
    <property type="component" value="Unassembled WGS sequence"/>
</dbReference>
<reference evidence="1 2" key="1">
    <citation type="journal article" date="2014" name="Genome Announc.">
        <title>Draft Genome Sequence of Streptomyces fradiae ATCC 19609, a Strain Highly Sensitive to Antibiotics.</title>
        <authorList>
            <person name="Bekker O.B."/>
            <person name="Klimina K.M."/>
            <person name="Vatlin A.A."/>
            <person name="Zakharevich N.V."/>
            <person name="Kasianov A.S."/>
            <person name="Danilenko V.N."/>
        </authorList>
    </citation>
    <scope>NUCLEOTIDE SEQUENCE [LARGE SCALE GENOMIC DNA]</scope>
    <source>
        <strain evidence="1 2">ATCC 19609</strain>
    </source>
</reference>
<proteinExistence type="predicted"/>
<dbReference type="OrthoDB" id="9148135at2"/>
<name>A0A3R7EX29_9ACTN</name>
<dbReference type="PANTHER" id="PTHR38479:SF2">
    <property type="entry name" value="WINGED HELIX DNA-BINDING DOMAIN-CONTAINING PROTEIN"/>
    <property type="match status" value="1"/>
</dbReference>
<dbReference type="Pfam" id="PF06224">
    <property type="entry name" value="AlkZ-like"/>
    <property type="match status" value="1"/>
</dbReference>